<dbReference type="PROSITE" id="PS50943">
    <property type="entry name" value="HTH_CROC1"/>
    <property type="match status" value="1"/>
</dbReference>
<dbReference type="EMBL" id="JAJBOM010000011">
    <property type="protein sequence ID" value="MCB5619377.1"/>
    <property type="molecule type" value="Genomic_DNA"/>
</dbReference>
<dbReference type="Proteomes" id="UP000283834">
    <property type="component" value="Unassembled WGS sequence"/>
</dbReference>
<dbReference type="EMBL" id="QRLN01000012">
    <property type="protein sequence ID" value="RHJ11494.1"/>
    <property type="molecule type" value="Genomic_DNA"/>
</dbReference>
<dbReference type="EMBL" id="JAQMLA010000008">
    <property type="protein sequence ID" value="MDB8685858.1"/>
    <property type="molecule type" value="Genomic_DNA"/>
</dbReference>
<dbReference type="Proteomes" id="UP001149331">
    <property type="component" value="Unassembled WGS sequence"/>
</dbReference>
<dbReference type="EMBL" id="JAAIRY010000010">
    <property type="protein sequence ID" value="NSI65118.1"/>
    <property type="molecule type" value="Genomic_DNA"/>
</dbReference>
<dbReference type="Proteomes" id="UP000234891">
    <property type="component" value="Unassembled WGS sequence"/>
</dbReference>
<dbReference type="EMBL" id="QRIS01000040">
    <property type="protein sequence ID" value="RHG79366.1"/>
    <property type="molecule type" value="Genomic_DNA"/>
</dbReference>
<evidence type="ECO:0000313" key="29">
    <source>
        <dbReference type="Proteomes" id="UP000285697"/>
    </source>
</evidence>
<dbReference type="PANTHER" id="PTHR46558">
    <property type="entry name" value="TRACRIPTIONAL REGULATORY PROTEIN-RELATED-RELATED"/>
    <property type="match status" value="1"/>
</dbReference>
<evidence type="ECO:0000256" key="1">
    <source>
        <dbReference type="ARBA" id="ARBA00023125"/>
    </source>
</evidence>
<evidence type="ECO:0000313" key="21">
    <source>
        <dbReference type="EMBL" id="RHM78146.1"/>
    </source>
</evidence>
<reference evidence="10" key="3">
    <citation type="journal article" date="2020" name="Cell Host Microbe">
        <title>Functional and Genomic Variation between Human-Derived Isolates of Lachnospiraceae Reveals Inter- and Intra-Species Diversity.</title>
        <authorList>
            <person name="Sorbara M.T."/>
            <person name="Littmann E.R."/>
            <person name="Fontana E."/>
            <person name="Moody T.U."/>
            <person name="Kohout C.E."/>
            <person name="Gjonbalaj M."/>
            <person name="Eaton V."/>
            <person name="Seok R."/>
            <person name="Leiner I.M."/>
            <person name="Pamer E.G."/>
        </authorList>
    </citation>
    <scope>NUCLEOTIDE SEQUENCE</scope>
    <source>
        <strain evidence="12">MSK.11.9</strain>
        <strain evidence="11">MSK.15.32</strain>
        <strain evidence="10">MSK.22.53</strain>
    </source>
</reference>
<evidence type="ECO:0000313" key="5">
    <source>
        <dbReference type="EMBL" id="MCZ0667054.1"/>
    </source>
</evidence>
<dbReference type="EMBL" id="JAAIRV010000044">
    <property type="protein sequence ID" value="NSI59789.1"/>
    <property type="molecule type" value="Genomic_DNA"/>
</dbReference>
<dbReference type="EMBL" id="JAPRBD010000002">
    <property type="protein sequence ID" value="MCZ0688963.1"/>
    <property type="molecule type" value="Genomic_DNA"/>
</dbReference>
<reference evidence="13 22" key="1">
    <citation type="journal article" date="2017" name="Genome Med.">
        <title>A novel Ruminococcus gnavus clade enriched in inflammatory bowel disease patients.</title>
        <authorList>
            <person name="Hall A.B."/>
            <person name="Yassour M."/>
            <person name="Sauk J."/>
            <person name="Garner A."/>
            <person name="Jiang X."/>
            <person name="Arthur T."/>
            <person name="Lagoudas G.K."/>
            <person name="Vatanen T."/>
            <person name="Fornelos N."/>
            <person name="Wilson R."/>
            <person name="Bertha M."/>
            <person name="Cohen M."/>
            <person name="Garber J."/>
            <person name="Khalili H."/>
            <person name="Gevers D."/>
            <person name="Ananthakrishnan A.N."/>
            <person name="Kugathasan S."/>
            <person name="Lander E.S."/>
            <person name="Blainey P."/>
            <person name="Vlamakis H."/>
            <person name="Xavier R.J."/>
            <person name="Huttenhower C."/>
        </authorList>
    </citation>
    <scope>NUCLEOTIDE SEQUENCE [LARGE SCALE GENOMIC DNA]</scope>
    <source>
        <strain evidence="13 22">RJX1124</strain>
    </source>
</reference>
<dbReference type="AlphaFoldDB" id="A0A2N5NPK8"/>
<dbReference type="InterPro" id="IPR001387">
    <property type="entry name" value="Cro/C1-type_HTH"/>
</dbReference>
<dbReference type="Proteomes" id="UP000285697">
    <property type="component" value="Unassembled WGS sequence"/>
</dbReference>
<dbReference type="EMBL" id="QRWQ01000004">
    <property type="protein sequence ID" value="RGT40097.1"/>
    <property type="molecule type" value="Genomic_DNA"/>
</dbReference>
<dbReference type="EMBL" id="JAPZEG010000014">
    <property type="protein sequence ID" value="MDE1204299.1"/>
    <property type="molecule type" value="Genomic_DNA"/>
</dbReference>
<evidence type="ECO:0000313" key="30">
    <source>
        <dbReference type="Proteomes" id="UP000286137"/>
    </source>
</evidence>
<dbReference type="EMBL" id="QRQE01000012">
    <property type="protein sequence ID" value="RHM78146.1"/>
    <property type="molecule type" value="Genomic_DNA"/>
</dbReference>
<dbReference type="Gene3D" id="1.10.260.40">
    <property type="entry name" value="lambda repressor-like DNA-binding domains"/>
    <property type="match status" value="1"/>
</dbReference>
<dbReference type="SUPFAM" id="SSF47413">
    <property type="entry name" value="lambda repressor-like DNA-binding domains"/>
    <property type="match status" value="1"/>
</dbReference>
<evidence type="ECO:0000313" key="28">
    <source>
        <dbReference type="Proteomes" id="UP000285610"/>
    </source>
</evidence>
<dbReference type="Proteomes" id="UP001296581">
    <property type="component" value="Unassembled WGS sequence"/>
</dbReference>
<dbReference type="EMBL" id="QSIR01000014">
    <property type="protein sequence ID" value="RHD05505.1"/>
    <property type="molecule type" value="Genomic_DNA"/>
</dbReference>
<evidence type="ECO:0000313" key="18">
    <source>
        <dbReference type="EMBL" id="RHG21095.1"/>
    </source>
</evidence>
<dbReference type="CDD" id="cd00093">
    <property type="entry name" value="HTH_XRE"/>
    <property type="match status" value="1"/>
</dbReference>
<keyword evidence="1" id="KW-0238">DNA-binding</keyword>
<dbReference type="EMBL" id="QRIA01000004">
    <property type="protein sequence ID" value="RHG21095.1"/>
    <property type="molecule type" value="Genomic_DNA"/>
</dbReference>
<dbReference type="Proteomes" id="UP001212160">
    <property type="component" value="Unassembled WGS sequence"/>
</dbReference>
<gene>
    <name evidence="13" type="ORF">CDL26_07380</name>
    <name evidence="20" type="ORF">DW142_09995</name>
    <name evidence="19" type="ORF">DW243_16420</name>
    <name evidence="18" type="ORF">DW270_04580</name>
    <name evidence="17" type="ORF">DW812_10135</name>
    <name evidence="16" type="ORF">DWX36_05970</name>
    <name evidence="15" type="ORF">DWY88_15275</name>
    <name evidence="21" type="ORF">DWZ50_06510</name>
    <name evidence="14" type="ORF">DXC31_07330</name>
    <name evidence="10" type="ORF">G4958_07155</name>
    <name evidence="12" type="ORF">G4981_07500</name>
    <name evidence="11" type="ORF">G4993_15535</name>
    <name evidence="4" type="ORF">LIQ08_09475</name>
    <name evidence="3" type="ORF">LIQ10_06530</name>
    <name evidence="9" type="ORF">O4N78_12135</name>
    <name evidence="6" type="ORF">OZZ16_03370</name>
    <name evidence="5" type="ORF">OZZ17_05785</name>
    <name evidence="8" type="ORF">PNU63_11735</name>
    <name evidence="7" type="ORF">PNW85_04085</name>
</gene>
<dbReference type="Pfam" id="PF01381">
    <property type="entry name" value="HTH_3"/>
    <property type="match status" value="1"/>
</dbReference>
<dbReference type="EMBL" id="QSSX01000013">
    <property type="protein sequence ID" value="RGM23450.1"/>
    <property type="molecule type" value="Genomic_DNA"/>
</dbReference>
<evidence type="ECO:0000313" key="24">
    <source>
        <dbReference type="Proteomes" id="UP000283834"/>
    </source>
</evidence>
<dbReference type="Proteomes" id="UP001079535">
    <property type="component" value="Unassembled WGS sequence"/>
</dbReference>
<dbReference type="RefSeq" id="WP_004844077.1">
    <property type="nucleotide sequence ID" value="NZ_AP031446.1"/>
</dbReference>
<dbReference type="GO" id="GO:0003677">
    <property type="term" value="F:DNA binding"/>
    <property type="evidence" value="ECO:0007669"/>
    <property type="project" value="UniProtKB-KW"/>
</dbReference>
<dbReference type="Proteomes" id="UP000284472">
    <property type="component" value="Unassembled WGS sequence"/>
</dbReference>
<evidence type="ECO:0000313" key="19">
    <source>
        <dbReference type="EMBL" id="RHG79366.1"/>
    </source>
</evidence>
<reference evidence="9" key="7">
    <citation type="submission" date="2022-12" db="EMBL/GenBank/DDBJ databases">
        <title>Genome of R. gnavus strain RSHDN_120.</title>
        <authorList>
            <person name="Abdugheni R."/>
        </authorList>
    </citation>
    <scope>NUCLEOTIDE SEQUENCE</scope>
    <source>
        <strain evidence="9">RSHDN_120</strain>
    </source>
</reference>
<feature type="domain" description="HTH cro/C1-type" evidence="2">
    <location>
        <begin position="8"/>
        <end position="62"/>
    </location>
</feature>
<dbReference type="Proteomes" id="UP000283992">
    <property type="component" value="Unassembled WGS sequence"/>
</dbReference>
<evidence type="ECO:0000313" key="3">
    <source>
        <dbReference type="EMBL" id="MCB5493395.1"/>
    </source>
</evidence>
<dbReference type="EMBL" id="NIHS01000010">
    <property type="protein sequence ID" value="PLT72856.1"/>
    <property type="molecule type" value="Genomic_DNA"/>
</dbReference>
<dbReference type="Proteomes" id="UP001296643">
    <property type="component" value="Unassembled WGS sequence"/>
</dbReference>
<dbReference type="Proteomes" id="UP000260808">
    <property type="component" value="Unassembled WGS sequence"/>
</dbReference>
<evidence type="ECO:0000313" key="22">
    <source>
        <dbReference type="Proteomes" id="UP000234891"/>
    </source>
</evidence>
<dbReference type="SMART" id="SM00530">
    <property type="entry name" value="HTH_XRE"/>
    <property type="match status" value="1"/>
</dbReference>
<evidence type="ECO:0000313" key="15">
    <source>
        <dbReference type="EMBL" id="RGQ61176.1"/>
    </source>
</evidence>
<evidence type="ECO:0000313" key="7">
    <source>
        <dbReference type="EMBL" id="MDB8685858.1"/>
    </source>
</evidence>
<evidence type="ECO:0000313" key="16">
    <source>
        <dbReference type="EMBL" id="RGT40097.1"/>
    </source>
</evidence>
<evidence type="ECO:0000313" key="6">
    <source>
        <dbReference type="EMBL" id="MCZ0688963.1"/>
    </source>
</evidence>
<reference evidence="3" key="5">
    <citation type="submission" date="2021-10" db="EMBL/GenBank/DDBJ databases">
        <title>Collection of gut derived symbiotic bacterial strains cultured from healthy donors.</title>
        <authorList>
            <person name="Lin H."/>
            <person name="Littmann E."/>
            <person name="Claire K."/>
            <person name="Pamer E."/>
        </authorList>
    </citation>
    <scope>NUCLEOTIDE SEQUENCE</scope>
    <source>
        <strain evidence="4">MSK.23.18</strain>
        <strain evidence="3">MSK.23.4</strain>
    </source>
</reference>
<dbReference type="PANTHER" id="PTHR46558:SF11">
    <property type="entry name" value="HTH-TYPE TRANSCRIPTIONAL REGULATOR XRE"/>
    <property type="match status" value="1"/>
</dbReference>
<evidence type="ECO:0000313" key="9">
    <source>
        <dbReference type="EMBL" id="MDE1204299.1"/>
    </source>
</evidence>
<protein>
    <submittedName>
        <fullName evidence="3">Helix-turn-helix domain-containing protein</fullName>
    </submittedName>
    <submittedName>
        <fullName evidence="7 13">Transcriptional regulator</fullName>
    </submittedName>
    <submittedName>
        <fullName evidence="14">XRE family transcriptional regulator</fullName>
    </submittedName>
</protein>
<evidence type="ECO:0000313" key="14">
    <source>
        <dbReference type="EMBL" id="RGM23450.1"/>
    </source>
</evidence>
<dbReference type="Proteomes" id="UP001296580">
    <property type="component" value="Unassembled WGS sequence"/>
</dbReference>
<dbReference type="Proteomes" id="UP001211731">
    <property type="component" value="Unassembled WGS sequence"/>
</dbReference>
<evidence type="ECO:0000313" key="27">
    <source>
        <dbReference type="Proteomes" id="UP000284472"/>
    </source>
</evidence>
<dbReference type="Proteomes" id="UP000285610">
    <property type="component" value="Unassembled WGS sequence"/>
</dbReference>
<dbReference type="Proteomes" id="UP001297370">
    <property type="component" value="Unassembled WGS sequence"/>
</dbReference>
<dbReference type="EMBL" id="JAAIRM010000010">
    <property type="protein sequence ID" value="NSI19124.1"/>
    <property type="molecule type" value="Genomic_DNA"/>
</dbReference>
<evidence type="ECO:0000313" key="17">
    <source>
        <dbReference type="EMBL" id="RHD05505.1"/>
    </source>
</evidence>
<evidence type="ECO:0000313" key="25">
    <source>
        <dbReference type="Proteomes" id="UP000283981"/>
    </source>
</evidence>
<evidence type="ECO:0000313" key="10">
    <source>
        <dbReference type="EMBL" id="NSI19124.1"/>
    </source>
</evidence>
<proteinExistence type="predicted"/>
<evidence type="ECO:0000313" key="20">
    <source>
        <dbReference type="EMBL" id="RHJ11494.1"/>
    </source>
</evidence>
<dbReference type="InterPro" id="IPR010982">
    <property type="entry name" value="Lambda_DNA-bd_dom_sf"/>
</dbReference>
<evidence type="ECO:0000313" key="4">
    <source>
        <dbReference type="EMBL" id="MCB5619377.1"/>
    </source>
</evidence>
<dbReference type="Proteomes" id="UP000283981">
    <property type="component" value="Unassembled WGS sequence"/>
</dbReference>
<evidence type="ECO:0000259" key="2">
    <source>
        <dbReference type="PROSITE" id="PS50943"/>
    </source>
</evidence>
<evidence type="ECO:0000313" key="11">
    <source>
        <dbReference type="EMBL" id="NSI59789.1"/>
    </source>
</evidence>
<evidence type="ECO:0000313" key="23">
    <source>
        <dbReference type="Proteomes" id="UP000260808"/>
    </source>
</evidence>
<comment type="caution">
    <text evidence="7">The sequence shown here is derived from an EMBL/GenBank/DDBJ whole genome shotgun (WGS) entry which is preliminary data.</text>
</comment>
<accession>A0A2N5NPK8</accession>
<organism evidence="7 31">
    <name type="scientific">Mediterraneibacter gnavus</name>
    <name type="common">Ruminococcus gnavus</name>
    <dbReference type="NCBI Taxonomy" id="33038"/>
    <lineage>
        <taxon>Bacteria</taxon>
        <taxon>Bacillati</taxon>
        <taxon>Bacillota</taxon>
        <taxon>Clostridia</taxon>
        <taxon>Lachnospirales</taxon>
        <taxon>Lachnospiraceae</taxon>
        <taxon>Mediterraneibacter</taxon>
    </lineage>
</organism>
<dbReference type="STRING" id="33038.GCA_900067245_01181"/>
<reference evidence="23 24" key="2">
    <citation type="submission" date="2018-08" db="EMBL/GenBank/DDBJ databases">
        <title>A genome reference for cultivated species of the human gut microbiota.</title>
        <authorList>
            <person name="Zou Y."/>
            <person name="Xue W."/>
            <person name="Luo G."/>
        </authorList>
    </citation>
    <scope>NUCLEOTIDE SEQUENCE [LARGE SCALE GENOMIC DNA]</scope>
    <source>
        <strain evidence="16 24">AF19-16AC</strain>
        <strain evidence="15 30">AF27-4BH</strain>
        <strain evidence="21 28">AF33-12</strain>
        <strain evidence="20 26">AM12-54</strain>
        <strain evidence="19 25">AM21-18</strain>
        <strain evidence="18 29">AM22-7AC</strain>
        <strain evidence="17 27">AM32-6</strain>
        <strain evidence="14 23">TF01-20-2</strain>
    </source>
</reference>
<reference evidence="5" key="6">
    <citation type="submission" date="2022-11" db="EMBL/GenBank/DDBJ databases">
        <title>Temperate bacteriophages infecting mucin-degrading bacterium Ruminococcus gnavus from the human gut.</title>
        <authorList>
            <person name="Buttimer C."/>
        </authorList>
    </citation>
    <scope>NUCLEOTIDE SEQUENCE</scope>
    <source>
        <strain evidence="5">CCUG 49994</strain>
        <strain evidence="6">CCUG 52279</strain>
    </source>
</reference>
<dbReference type="EMBL" id="JAPRAY010000006">
    <property type="protein sequence ID" value="MCZ0667054.1"/>
    <property type="molecule type" value="Genomic_DNA"/>
</dbReference>
<dbReference type="Proteomes" id="UP000286137">
    <property type="component" value="Unassembled WGS sequence"/>
</dbReference>
<evidence type="ECO:0000313" key="8">
    <source>
        <dbReference type="EMBL" id="MDB8739430.1"/>
    </source>
</evidence>
<dbReference type="EMBL" id="JAJBNC010000008">
    <property type="protein sequence ID" value="MCB5493395.1"/>
    <property type="molecule type" value="Genomic_DNA"/>
</dbReference>
<evidence type="ECO:0000313" key="31">
    <source>
        <dbReference type="Proteomes" id="UP001212160"/>
    </source>
</evidence>
<evidence type="ECO:0000313" key="13">
    <source>
        <dbReference type="EMBL" id="PLT72856.1"/>
    </source>
</evidence>
<reference evidence="10" key="4">
    <citation type="submission" date="2020-02" db="EMBL/GenBank/DDBJ databases">
        <authorList>
            <person name="Littmann E."/>
            <person name="Sorbara M."/>
        </authorList>
    </citation>
    <scope>NUCLEOTIDE SEQUENCE</scope>
    <source>
        <strain evidence="12">MSK.11.9</strain>
        <strain evidence="11">MSK.15.32</strain>
        <strain evidence="10">MSK.22.53</strain>
    </source>
</reference>
<dbReference type="GeneID" id="57434028"/>
<dbReference type="EMBL" id="QRTJ01000043">
    <property type="protein sequence ID" value="RGQ61176.1"/>
    <property type="molecule type" value="Genomic_DNA"/>
</dbReference>
<dbReference type="Proteomes" id="UP001297422">
    <property type="component" value="Unassembled WGS sequence"/>
</dbReference>
<evidence type="ECO:0000313" key="26">
    <source>
        <dbReference type="Proteomes" id="UP000283992"/>
    </source>
</evidence>
<dbReference type="EMBL" id="JAQMLR010000012">
    <property type="protein sequence ID" value="MDB8739430.1"/>
    <property type="molecule type" value="Genomic_DNA"/>
</dbReference>
<reference evidence="7" key="8">
    <citation type="submission" date="2023-01" db="EMBL/GenBank/DDBJ databases">
        <title>Human gut microbiome strain richness.</title>
        <authorList>
            <person name="Chen-Liaw A."/>
        </authorList>
    </citation>
    <scope>NUCLEOTIDE SEQUENCE</scope>
    <source>
        <strain evidence="8">1001217st1_A9_1001217B_191108</strain>
        <strain evidence="7">RTP21484st1_H11_RTP21484_190118</strain>
    </source>
</reference>
<evidence type="ECO:0000313" key="12">
    <source>
        <dbReference type="EMBL" id="NSI65118.1"/>
    </source>
</evidence>
<name>A0A2N5NPK8_MEDGN</name>
<sequence>MAVFANILKTLRTDKHLSQQELATRLGISKSAVSMYEQGRREPDFDILNKIADIFQVDADYLLGRSSLSHEPEPVTIAAHLDTSDLTQAELDDVEKYIQFIRSKRKQ</sequence>
<dbReference type="Proteomes" id="UP001076974">
    <property type="component" value="Unassembled WGS sequence"/>
</dbReference>